<sequence length="18" mass="2163">MIHFLQYSMKFTGESQSE</sequence>
<reference evidence="1" key="2">
    <citation type="journal article" date="2015" name="Fish Shellfish Immunol.">
        <title>Early steps in the European eel (Anguilla anguilla)-Vibrio vulnificus interaction in the gills: Role of the RtxA13 toxin.</title>
        <authorList>
            <person name="Callol A."/>
            <person name="Pajuelo D."/>
            <person name="Ebbesson L."/>
            <person name="Teles M."/>
            <person name="MacKenzie S."/>
            <person name="Amaro C."/>
        </authorList>
    </citation>
    <scope>NUCLEOTIDE SEQUENCE</scope>
</reference>
<proteinExistence type="predicted"/>
<name>A0A0E9UKB1_ANGAN</name>
<dbReference type="EMBL" id="GBXM01043179">
    <property type="protein sequence ID" value="JAH65398.1"/>
    <property type="molecule type" value="Transcribed_RNA"/>
</dbReference>
<organism evidence="1">
    <name type="scientific">Anguilla anguilla</name>
    <name type="common">European freshwater eel</name>
    <name type="synonym">Muraena anguilla</name>
    <dbReference type="NCBI Taxonomy" id="7936"/>
    <lineage>
        <taxon>Eukaryota</taxon>
        <taxon>Metazoa</taxon>
        <taxon>Chordata</taxon>
        <taxon>Craniata</taxon>
        <taxon>Vertebrata</taxon>
        <taxon>Euteleostomi</taxon>
        <taxon>Actinopterygii</taxon>
        <taxon>Neopterygii</taxon>
        <taxon>Teleostei</taxon>
        <taxon>Anguilliformes</taxon>
        <taxon>Anguillidae</taxon>
        <taxon>Anguilla</taxon>
    </lineage>
</organism>
<reference evidence="1" key="1">
    <citation type="submission" date="2014-11" db="EMBL/GenBank/DDBJ databases">
        <authorList>
            <person name="Amaro Gonzalez C."/>
        </authorList>
    </citation>
    <scope>NUCLEOTIDE SEQUENCE</scope>
</reference>
<dbReference type="AlphaFoldDB" id="A0A0E9UKB1"/>
<evidence type="ECO:0000313" key="1">
    <source>
        <dbReference type="EMBL" id="JAH65398.1"/>
    </source>
</evidence>
<protein>
    <submittedName>
        <fullName evidence="1">Uncharacterized protein</fullName>
    </submittedName>
</protein>
<accession>A0A0E9UKB1</accession>